<sequence length="1290" mass="147961">MKLISFVFFFMAASFTITIVYSKSVSSVYRRGPPGMQYGDFKETIENDNMKSLRDYLSKPRHYTRIKKRSPHHKVSIHESEPRKKTCGIMFKNKEPIGILQPYEESFKLIPVKEQKIDLEIKQLHSEDDSGPVQDNSEALSDNNDNIKSSFTKRSADSQLESNVEDRLKDILNEMGLIEKQNLDNKNEKRYVKEDENLERGLNKINMIKENRDSRMESKRLVQDKPVPVESNLLNDNEIFKVRPEHKRSDRFGNGERKRLIQDVPVPVESNLLNDNDIFVTSNLLKREVKSEPQKNDRLENGDRGDYRNKRHEDEDNIIQDLANSGDLSISGNKSPLAYASNTVMEEESSRSSKRELIRRKRGNPRVGPSKNKRFNTLLDVETDVLNPVLNTGELKPKIRRRRGVDRVNTIKEDILREISELNNLPPFTSSLSTMNTEQPTLTGNLNMITCISKNTMNASASTASTKCDCSTNSMNTTYNVLVSTTEGNSNLTKVVSLNASDKEINISLQNGHQNLQISINTNQSSAANKTKREAAYPEKIVHKRENDNSQFFEIEKDLEPRFAEETYDYYEEKVDNVKKRCSSGNCGRDNTGESCNCDSPGCNCGVKGTQIKVSREHNDRRGDLKRSDDQISQAVFAEYEDELDSKQPIIRLIRSDYYMDFHPDLYNMVPFKPAIVEDGDDYDYVNRKGRQSLDGAALHGGVASRGHATSQIPVGSPYRVRRTIDEKGDPIKLIDMSDKEIFGALPQSFEGELGTYKRPFEESYKLIPVKGLKENLDVVDEKPREKDEVTEEEKENEEEKEDEEFMNMIEKNGHKTEKIKDKEKRTALKQPVSVEEQLRGMLDEIGSINDLESETREKRFAQENSTREGIKTHSKQFKKSPVDKQRAERRLNFLLDSVKLRAQANTALKAKNDERVNNHPNNNNKRNKKSIKEKSSGLVDYEKKVQSQIQKKIQALKDEVKREIEYLKGDDKAELQNTRKKREVDEGDGVDDDQVEGRNRRQVQIEYYAPSNNDASDTAEISVELPSHKNLDQINPITEPPTGFVATTNDYRRYIVNSTDKLVKININNGKHVNVYSKRKRQITSEDLMAETNLKEETQNIKRDCSSGKCGKNNEGQSCNCNSPGCNCGSGENKLTGFNEDKIKEKRSEDAEEYSFENEFDYEDASDQKSALRRSMSNEDNPEYYIDLHPDIYHIKNYNEENYEEVPDREKRSDMDDLVALHGGTATRNHLVAIRSRSMGNGLSRVRRRIDRDLDDEPIHLIDMSDEDIFGALPQSFEGELGRYKRIKR</sequence>
<keyword evidence="3" id="KW-1185">Reference proteome</keyword>
<feature type="region of interest" description="Disordered" evidence="1">
    <location>
        <begin position="289"/>
        <end position="316"/>
    </location>
</feature>
<dbReference type="Proteomes" id="UP001154078">
    <property type="component" value="Chromosome 2"/>
</dbReference>
<feature type="region of interest" description="Disordered" evidence="1">
    <location>
        <begin position="850"/>
        <end position="885"/>
    </location>
</feature>
<evidence type="ECO:0000313" key="2">
    <source>
        <dbReference type="EMBL" id="CAH0550155.1"/>
    </source>
</evidence>
<feature type="compositionally biased region" description="Basic and acidic residues" evidence="1">
    <location>
        <begin position="931"/>
        <end position="940"/>
    </location>
</feature>
<evidence type="ECO:0000256" key="1">
    <source>
        <dbReference type="SAM" id="MobiDB-lite"/>
    </source>
</evidence>
<accession>A0A9P0AUU1</accession>
<gene>
    <name evidence="2" type="ORF">MELIAE_LOCUS3040</name>
</gene>
<protein>
    <submittedName>
        <fullName evidence="2">Uncharacterized protein</fullName>
    </submittedName>
</protein>
<evidence type="ECO:0000313" key="3">
    <source>
        <dbReference type="Proteomes" id="UP001154078"/>
    </source>
</evidence>
<proteinExistence type="predicted"/>
<feature type="compositionally biased region" description="Basic and acidic residues" evidence="1">
    <location>
        <begin position="854"/>
        <end position="872"/>
    </location>
</feature>
<feature type="region of interest" description="Disordered" evidence="1">
    <location>
        <begin position="781"/>
        <end position="804"/>
    </location>
</feature>
<feature type="compositionally biased region" description="Polar residues" evidence="1">
    <location>
        <begin position="133"/>
        <end position="162"/>
    </location>
</feature>
<feature type="region of interest" description="Disordered" evidence="1">
    <location>
        <begin position="124"/>
        <end position="162"/>
    </location>
</feature>
<dbReference type="OrthoDB" id="6766427at2759"/>
<name>A0A9P0AUU1_BRAAE</name>
<dbReference type="EMBL" id="OV121133">
    <property type="protein sequence ID" value="CAH0550155.1"/>
    <property type="molecule type" value="Genomic_DNA"/>
</dbReference>
<reference evidence="2" key="1">
    <citation type="submission" date="2021-12" db="EMBL/GenBank/DDBJ databases">
        <authorList>
            <person name="King R."/>
        </authorList>
    </citation>
    <scope>NUCLEOTIDE SEQUENCE</scope>
</reference>
<organism evidence="2 3">
    <name type="scientific">Brassicogethes aeneus</name>
    <name type="common">Rape pollen beetle</name>
    <name type="synonym">Meligethes aeneus</name>
    <dbReference type="NCBI Taxonomy" id="1431903"/>
    <lineage>
        <taxon>Eukaryota</taxon>
        <taxon>Metazoa</taxon>
        <taxon>Ecdysozoa</taxon>
        <taxon>Arthropoda</taxon>
        <taxon>Hexapoda</taxon>
        <taxon>Insecta</taxon>
        <taxon>Pterygota</taxon>
        <taxon>Neoptera</taxon>
        <taxon>Endopterygota</taxon>
        <taxon>Coleoptera</taxon>
        <taxon>Polyphaga</taxon>
        <taxon>Cucujiformia</taxon>
        <taxon>Nitidulidae</taxon>
        <taxon>Meligethinae</taxon>
        <taxon>Brassicogethes</taxon>
    </lineage>
</organism>
<feature type="region of interest" description="Disordered" evidence="1">
    <location>
        <begin position="908"/>
        <end position="940"/>
    </location>
</feature>
<feature type="compositionally biased region" description="Acidic residues" evidence="1">
    <location>
        <begin position="789"/>
        <end position="804"/>
    </location>
</feature>
<feature type="region of interest" description="Disordered" evidence="1">
    <location>
        <begin position="341"/>
        <end position="373"/>
    </location>
</feature>
<feature type="compositionally biased region" description="Basic and acidic residues" evidence="1">
    <location>
        <begin position="289"/>
        <end position="314"/>
    </location>
</feature>